<keyword evidence="4" id="KW-0479">Metal-binding</keyword>
<keyword evidence="6" id="KW-0408">Iron</keyword>
<dbReference type="InterPro" id="IPR007872">
    <property type="entry name" value="DPH_MB_dom"/>
</dbReference>
<dbReference type="PROSITE" id="PS50076">
    <property type="entry name" value="DNAJ_2"/>
    <property type="match status" value="1"/>
</dbReference>
<evidence type="ECO:0000259" key="7">
    <source>
        <dbReference type="PROSITE" id="PS50076"/>
    </source>
</evidence>
<dbReference type="EMBL" id="JADGKB010000039">
    <property type="protein sequence ID" value="KAJ3257341.1"/>
    <property type="molecule type" value="Genomic_DNA"/>
</dbReference>
<accession>A0AAD5UGD4</accession>
<dbReference type="Gene3D" id="3.10.660.10">
    <property type="entry name" value="DPH Zinc finger"/>
    <property type="match status" value="1"/>
</dbReference>
<dbReference type="CDD" id="cd06257">
    <property type="entry name" value="DnaJ"/>
    <property type="match status" value="1"/>
</dbReference>
<evidence type="ECO:0000313" key="9">
    <source>
        <dbReference type="EMBL" id="KAJ3257341.1"/>
    </source>
</evidence>
<comment type="similarity">
    <text evidence="2">Belongs to the DPH4 family.</text>
</comment>
<sequence>MNYYERLDIKDTASLKEIRQAYQQLCLKVKPKLTSFIQIRVNTTPKGFMKSSKVSETNAAYQVLSDTQKRFEYDQLLRKSNLAGAVQADVDLDDMEYNDENSTYRYDCRCGGMYIVTEDQLEDGIAGVECNQCSLCVKLHYQLAEEE</sequence>
<dbReference type="SUPFAM" id="SSF144217">
    <property type="entry name" value="CSL zinc finger"/>
    <property type="match status" value="1"/>
</dbReference>
<dbReference type="PROSITE" id="PS51074">
    <property type="entry name" value="DPH_MB"/>
    <property type="match status" value="1"/>
</dbReference>
<keyword evidence="5" id="KW-0862">Zinc</keyword>
<organism evidence="9 10">
    <name type="scientific">Boothiomyces macroporosus</name>
    <dbReference type="NCBI Taxonomy" id="261099"/>
    <lineage>
        <taxon>Eukaryota</taxon>
        <taxon>Fungi</taxon>
        <taxon>Fungi incertae sedis</taxon>
        <taxon>Chytridiomycota</taxon>
        <taxon>Chytridiomycota incertae sedis</taxon>
        <taxon>Chytridiomycetes</taxon>
        <taxon>Rhizophydiales</taxon>
        <taxon>Terramycetaceae</taxon>
        <taxon>Boothiomyces</taxon>
    </lineage>
</organism>
<keyword evidence="10" id="KW-1185">Reference proteome</keyword>
<dbReference type="InterPro" id="IPR036869">
    <property type="entry name" value="J_dom_sf"/>
</dbReference>
<evidence type="ECO:0000313" key="10">
    <source>
        <dbReference type="Proteomes" id="UP001210925"/>
    </source>
</evidence>
<evidence type="ECO:0000256" key="1">
    <source>
        <dbReference type="ARBA" id="ARBA00003474"/>
    </source>
</evidence>
<dbReference type="Proteomes" id="UP001210925">
    <property type="component" value="Unassembled WGS sequence"/>
</dbReference>
<evidence type="ECO:0000256" key="3">
    <source>
        <dbReference type="ARBA" id="ARBA00021797"/>
    </source>
</evidence>
<dbReference type="GO" id="GO:0001671">
    <property type="term" value="F:ATPase activator activity"/>
    <property type="evidence" value="ECO:0007669"/>
    <property type="project" value="TreeGrafter"/>
</dbReference>
<evidence type="ECO:0000259" key="8">
    <source>
        <dbReference type="PROSITE" id="PS51074"/>
    </source>
</evidence>
<dbReference type="Gene3D" id="1.10.287.110">
    <property type="entry name" value="DnaJ domain"/>
    <property type="match status" value="1"/>
</dbReference>
<feature type="domain" description="J" evidence="7">
    <location>
        <begin position="2"/>
        <end position="77"/>
    </location>
</feature>
<dbReference type="Pfam" id="PF05207">
    <property type="entry name" value="Zn_ribbon_CSL"/>
    <property type="match status" value="1"/>
</dbReference>
<dbReference type="PANTHER" id="PTHR45255">
    <property type="entry name" value="DNAJ HOMOLOG SUBFAMILY C MEMBER 24"/>
    <property type="match status" value="1"/>
</dbReference>
<reference evidence="9" key="1">
    <citation type="submission" date="2020-05" db="EMBL/GenBank/DDBJ databases">
        <title>Phylogenomic resolution of chytrid fungi.</title>
        <authorList>
            <person name="Stajich J.E."/>
            <person name="Amses K."/>
            <person name="Simmons R."/>
            <person name="Seto K."/>
            <person name="Myers J."/>
            <person name="Bonds A."/>
            <person name="Quandt C.A."/>
            <person name="Barry K."/>
            <person name="Liu P."/>
            <person name="Grigoriev I."/>
            <person name="Longcore J.E."/>
            <person name="James T.Y."/>
        </authorList>
    </citation>
    <scope>NUCLEOTIDE SEQUENCE</scope>
    <source>
        <strain evidence="9">PLAUS21</strain>
    </source>
</reference>
<dbReference type="InterPro" id="IPR036671">
    <property type="entry name" value="DPH_MB_sf"/>
</dbReference>
<dbReference type="PANTHER" id="PTHR45255:SF1">
    <property type="entry name" value="DNAJ HOMOLOG SUBFAMILY C MEMBER 24"/>
    <property type="match status" value="1"/>
</dbReference>
<dbReference type="AlphaFoldDB" id="A0AAD5UGD4"/>
<dbReference type="InterPro" id="IPR001623">
    <property type="entry name" value="DnaJ_domain"/>
</dbReference>
<feature type="domain" description="DPH-type MB" evidence="8">
    <location>
        <begin position="86"/>
        <end position="142"/>
    </location>
</feature>
<dbReference type="PRINTS" id="PR00625">
    <property type="entry name" value="JDOMAIN"/>
</dbReference>
<name>A0AAD5UGD4_9FUNG</name>
<dbReference type="SUPFAM" id="SSF46565">
    <property type="entry name" value="Chaperone J-domain"/>
    <property type="match status" value="1"/>
</dbReference>
<evidence type="ECO:0000256" key="5">
    <source>
        <dbReference type="ARBA" id="ARBA00022833"/>
    </source>
</evidence>
<gene>
    <name evidence="9" type="primary">DPH4</name>
    <name evidence="9" type="ORF">HK103_004561</name>
</gene>
<evidence type="ECO:0000256" key="6">
    <source>
        <dbReference type="ARBA" id="ARBA00023004"/>
    </source>
</evidence>
<proteinExistence type="inferred from homology"/>
<protein>
    <recommendedName>
        <fullName evidence="3">Diphthamide biosynthesis protein 4</fullName>
    </recommendedName>
</protein>
<evidence type="ECO:0000256" key="4">
    <source>
        <dbReference type="ARBA" id="ARBA00022723"/>
    </source>
</evidence>
<evidence type="ECO:0000256" key="2">
    <source>
        <dbReference type="ARBA" id="ARBA00006169"/>
    </source>
</evidence>
<comment type="caution">
    <text evidence="9">The sequence shown here is derived from an EMBL/GenBank/DDBJ whole genome shotgun (WGS) entry which is preliminary data.</text>
</comment>
<dbReference type="GO" id="GO:0008198">
    <property type="term" value="F:ferrous iron binding"/>
    <property type="evidence" value="ECO:0007669"/>
    <property type="project" value="TreeGrafter"/>
</dbReference>
<comment type="function">
    <text evidence="1">Required for the first step of diphthamide biosynthesis, the transfer of 3-amino-3-carboxypropyl from S-adenosyl-L-methionine to a histidine residue. Diphthamide is a post-translational modification of histidine which occurs in elongation factor 2.</text>
</comment>
<dbReference type="Pfam" id="PF00226">
    <property type="entry name" value="DnaJ"/>
    <property type="match status" value="1"/>
</dbReference>
<dbReference type="SMART" id="SM00271">
    <property type="entry name" value="DnaJ"/>
    <property type="match status" value="1"/>
</dbReference>